<dbReference type="InterPro" id="IPR012675">
    <property type="entry name" value="Beta-grasp_dom_sf"/>
</dbReference>
<dbReference type="InterPro" id="IPR036010">
    <property type="entry name" value="2Fe-2S_ferredoxin-like_sf"/>
</dbReference>
<protein>
    <submittedName>
        <fullName evidence="11">2Fe-2S iron-sulfur cluster binding domain-containing protein</fullName>
    </submittedName>
</protein>
<organism evidence="11 12">
    <name type="scientific">Nocardioides acrostichi</name>
    <dbReference type="NCBI Taxonomy" id="2784339"/>
    <lineage>
        <taxon>Bacteria</taxon>
        <taxon>Bacillati</taxon>
        <taxon>Actinomycetota</taxon>
        <taxon>Actinomycetes</taxon>
        <taxon>Propionibacteriales</taxon>
        <taxon>Nocardioidaceae</taxon>
        <taxon>Nocardioides</taxon>
    </lineage>
</organism>
<keyword evidence="2" id="KW-0285">Flavoprotein</keyword>
<dbReference type="InterPro" id="IPR039261">
    <property type="entry name" value="FNR_nucleotide-bd"/>
</dbReference>
<dbReference type="PROSITE" id="PS00197">
    <property type="entry name" value="2FE2S_FER_1"/>
    <property type="match status" value="1"/>
</dbReference>
<name>A0A930UZ36_9ACTN</name>
<dbReference type="Pfam" id="PF00111">
    <property type="entry name" value="Fer2"/>
    <property type="match status" value="1"/>
</dbReference>
<feature type="domain" description="2Fe-2S ferredoxin-type" evidence="9">
    <location>
        <begin position="268"/>
        <end position="353"/>
    </location>
</feature>
<dbReference type="PROSITE" id="PS51384">
    <property type="entry name" value="FAD_FR"/>
    <property type="match status" value="1"/>
</dbReference>
<evidence type="ECO:0000256" key="7">
    <source>
        <dbReference type="ARBA" id="ARBA00023014"/>
    </source>
</evidence>
<dbReference type="InterPro" id="IPR006058">
    <property type="entry name" value="2Fe2S_fd_BS"/>
</dbReference>
<evidence type="ECO:0000259" key="9">
    <source>
        <dbReference type="PROSITE" id="PS51085"/>
    </source>
</evidence>
<dbReference type="PROSITE" id="PS51085">
    <property type="entry name" value="2FE2S_FER_2"/>
    <property type="match status" value="1"/>
</dbReference>
<accession>A0A930UZ36</accession>
<dbReference type="InterPro" id="IPR001041">
    <property type="entry name" value="2Fe-2S_ferredoxin-type"/>
</dbReference>
<dbReference type="Gene3D" id="2.40.30.10">
    <property type="entry name" value="Translation factors"/>
    <property type="match status" value="1"/>
</dbReference>
<keyword evidence="7" id="KW-0411">Iron-sulfur</keyword>
<dbReference type="SUPFAM" id="SSF63380">
    <property type="entry name" value="Riboflavin synthase domain-like"/>
    <property type="match status" value="1"/>
</dbReference>
<evidence type="ECO:0000256" key="8">
    <source>
        <dbReference type="SAM" id="MobiDB-lite"/>
    </source>
</evidence>
<dbReference type="Proteomes" id="UP000656804">
    <property type="component" value="Unassembled WGS sequence"/>
</dbReference>
<dbReference type="SUPFAM" id="SSF52343">
    <property type="entry name" value="Ferredoxin reductase-like, C-terminal NADP-linked domain"/>
    <property type="match status" value="1"/>
</dbReference>
<feature type="domain" description="FAD-binding FR-type" evidence="10">
    <location>
        <begin position="40"/>
        <end position="142"/>
    </location>
</feature>
<dbReference type="PANTHER" id="PTHR47354:SF1">
    <property type="entry name" value="CARNITINE MONOOXYGENASE REDUCTASE SUBUNIT"/>
    <property type="match status" value="1"/>
</dbReference>
<keyword evidence="12" id="KW-1185">Reference proteome</keyword>
<dbReference type="Gene3D" id="3.10.20.30">
    <property type="match status" value="1"/>
</dbReference>
<feature type="region of interest" description="Disordered" evidence="8">
    <location>
        <begin position="20"/>
        <end position="44"/>
    </location>
</feature>
<comment type="caution">
    <text evidence="11">The sequence shown here is derived from an EMBL/GenBank/DDBJ whole genome shotgun (WGS) entry which is preliminary data.</text>
</comment>
<evidence type="ECO:0000313" key="12">
    <source>
        <dbReference type="Proteomes" id="UP000656804"/>
    </source>
</evidence>
<proteinExistence type="predicted"/>
<dbReference type="PANTHER" id="PTHR47354">
    <property type="entry name" value="NADH OXIDOREDUCTASE HCR"/>
    <property type="match status" value="1"/>
</dbReference>
<keyword evidence="6" id="KW-0408">Iron</keyword>
<dbReference type="CDD" id="cd06185">
    <property type="entry name" value="PDR_like"/>
    <property type="match status" value="1"/>
</dbReference>
<dbReference type="GO" id="GO:0051537">
    <property type="term" value="F:2 iron, 2 sulfur cluster binding"/>
    <property type="evidence" value="ECO:0007669"/>
    <property type="project" value="UniProtKB-KW"/>
</dbReference>
<dbReference type="PRINTS" id="PR00409">
    <property type="entry name" value="PHDIOXRDTASE"/>
</dbReference>
<comment type="cofactor">
    <cofactor evidence="1">
        <name>FAD</name>
        <dbReference type="ChEBI" id="CHEBI:57692"/>
    </cofactor>
</comment>
<dbReference type="InterPro" id="IPR017927">
    <property type="entry name" value="FAD-bd_FR_type"/>
</dbReference>
<dbReference type="AlphaFoldDB" id="A0A930UZ36"/>
<evidence type="ECO:0000256" key="4">
    <source>
        <dbReference type="ARBA" id="ARBA00022723"/>
    </source>
</evidence>
<dbReference type="InterPro" id="IPR050415">
    <property type="entry name" value="MRET"/>
</dbReference>
<sequence length="353" mass="37970">MTVDTSKPARYRRHIPRGTRLRRHDPDREGSLVTASSQDAADRELRVRRRQTGAPGVIVLELDDPDGAELPPWEPGAHLDLALPGGLDRQYSLCGDPADRTSYTIAVLREPQSRGGSAWVHQKLTTGGRVRLREVRNLFPLAPAEHYVFVAGGIGITPILPMLAAATAAGSSWELHYGGRSRRSMAFLDDLVAEGDSVVRIYPQDEVGILPVADLVGTPREGALVYACGPGPLLDAVQEQASRWPEGSVHIERFAPAEVGAPVWDGAFEVELAYSGLTVTVEPGESVLETIEAAGISCLSSCQDGTCGTCETPVLEGEVDHRDSILTEAERALHDKMFICVSRAACPKLVVGL</sequence>
<dbReference type="CDD" id="cd00207">
    <property type="entry name" value="fer2"/>
    <property type="match status" value="1"/>
</dbReference>
<evidence type="ECO:0000256" key="5">
    <source>
        <dbReference type="ARBA" id="ARBA00023002"/>
    </source>
</evidence>
<reference evidence="11" key="1">
    <citation type="submission" date="2020-11" db="EMBL/GenBank/DDBJ databases">
        <title>Nocardioides sp. CBS4Y-1, whole genome shotgun sequence.</title>
        <authorList>
            <person name="Tuo L."/>
        </authorList>
    </citation>
    <scope>NUCLEOTIDE SEQUENCE</scope>
    <source>
        <strain evidence="11">CBS4Y-1</strain>
    </source>
</reference>
<dbReference type="GO" id="GO:0046872">
    <property type="term" value="F:metal ion binding"/>
    <property type="evidence" value="ECO:0007669"/>
    <property type="project" value="UniProtKB-KW"/>
</dbReference>
<keyword evidence="5" id="KW-0560">Oxidoreductase</keyword>
<evidence type="ECO:0000256" key="6">
    <source>
        <dbReference type="ARBA" id="ARBA00023004"/>
    </source>
</evidence>
<dbReference type="InterPro" id="IPR017938">
    <property type="entry name" value="Riboflavin_synthase-like_b-brl"/>
</dbReference>
<keyword evidence="3" id="KW-0001">2Fe-2S</keyword>
<keyword evidence="4" id="KW-0479">Metal-binding</keyword>
<dbReference type="SUPFAM" id="SSF54292">
    <property type="entry name" value="2Fe-2S ferredoxin-like"/>
    <property type="match status" value="1"/>
</dbReference>
<gene>
    <name evidence="11" type="ORF">ISG29_17815</name>
</gene>
<dbReference type="EMBL" id="JADIVZ010000012">
    <property type="protein sequence ID" value="MBF4163543.1"/>
    <property type="molecule type" value="Genomic_DNA"/>
</dbReference>
<evidence type="ECO:0000313" key="11">
    <source>
        <dbReference type="EMBL" id="MBF4163543.1"/>
    </source>
</evidence>
<dbReference type="GO" id="GO:0016491">
    <property type="term" value="F:oxidoreductase activity"/>
    <property type="evidence" value="ECO:0007669"/>
    <property type="project" value="UniProtKB-KW"/>
</dbReference>
<evidence type="ECO:0000256" key="1">
    <source>
        <dbReference type="ARBA" id="ARBA00001974"/>
    </source>
</evidence>
<evidence type="ECO:0000256" key="3">
    <source>
        <dbReference type="ARBA" id="ARBA00022714"/>
    </source>
</evidence>
<evidence type="ECO:0000256" key="2">
    <source>
        <dbReference type="ARBA" id="ARBA00022630"/>
    </source>
</evidence>
<evidence type="ECO:0000259" key="10">
    <source>
        <dbReference type="PROSITE" id="PS51384"/>
    </source>
</evidence>
<dbReference type="Gene3D" id="3.40.50.80">
    <property type="entry name" value="Nucleotide-binding domain of ferredoxin-NADP reductase (FNR) module"/>
    <property type="match status" value="1"/>
</dbReference>